<dbReference type="Proteomes" id="UP001359559">
    <property type="component" value="Unassembled WGS sequence"/>
</dbReference>
<evidence type="ECO:0000256" key="1">
    <source>
        <dbReference type="SAM" id="MobiDB-lite"/>
    </source>
</evidence>
<evidence type="ECO:0000313" key="3">
    <source>
        <dbReference type="Proteomes" id="UP001359559"/>
    </source>
</evidence>
<dbReference type="PANTHER" id="PTHR34461">
    <property type="entry name" value="EXPRESSED PROTEIN"/>
    <property type="match status" value="1"/>
</dbReference>
<keyword evidence="3" id="KW-1185">Reference proteome</keyword>
<name>A0AAN9IUY4_CLITE</name>
<evidence type="ECO:0000313" key="2">
    <source>
        <dbReference type="EMBL" id="KAK7286845.1"/>
    </source>
</evidence>
<organism evidence="2 3">
    <name type="scientific">Clitoria ternatea</name>
    <name type="common">Butterfly pea</name>
    <dbReference type="NCBI Taxonomy" id="43366"/>
    <lineage>
        <taxon>Eukaryota</taxon>
        <taxon>Viridiplantae</taxon>
        <taxon>Streptophyta</taxon>
        <taxon>Embryophyta</taxon>
        <taxon>Tracheophyta</taxon>
        <taxon>Spermatophyta</taxon>
        <taxon>Magnoliopsida</taxon>
        <taxon>eudicotyledons</taxon>
        <taxon>Gunneridae</taxon>
        <taxon>Pentapetalae</taxon>
        <taxon>rosids</taxon>
        <taxon>fabids</taxon>
        <taxon>Fabales</taxon>
        <taxon>Fabaceae</taxon>
        <taxon>Papilionoideae</taxon>
        <taxon>50 kb inversion clade</taxon>
        <taxon>NPAAA clade</taxon>
        <taxon>indigoferoid/millettioid clade</taxon>
        <taxon>Phaseoleae</taxon>
        <taxon>Clitoria</taxon>
    </lineage>
</organism>
<reference evidence="2 3" key="1">
    <citation type="submission" date="2024-01" db="EMBL/GenBank/DDBJ databases">
        <title>The genomes of 5 underutilized Papilionoideae crops provide insights into root nodulation and disease resistance.</title>
        <authorList>
            <person name="Yuan L."/>
        </authorList>
    </citation>
    <scope>NUCLEOTIDE SEQUENCE [LARGE SCALE GENOMIC DNA]</scope>
    <source>
        <strain evidence="2">LY-2023</strain>
        <tissue evidence="2">Leaf</tissue>
    </source>
</reference>
<feature type="compositionally biased region" description="Low complexity" evidence="1">
    <location>
        <begin position="237"/>
        <end position="255"/>
    </location>
</feature>
<accession>A0AAN9IUY4</accession>
<dbReference type="PANTHER" id="PTHR34461:SF2">
    <property type="entry name" value="EXPRESSED PROTEIN"/>
    <property type="match status" value="1"/>
</dbReference>
<feature type="region of interest" description="Disordered" evidence="1">
    <location>
        <begin position="192"/>
        <end position="255"/>
    </location>
</feature>
<gene>
    <name evidence="2" type="ORF">RJT34_22144</name>
</gene>
<dbReference type="AlphaFoldDB" id="A0AAN9IUY4"/>
<comment type="caution">
    <text evidence="2">The sequence shown here is derived from an EMBL/GenBank/DDBJ whole genome shotgun (WGS) entry which is preliminary data.</text>
</comment>
<sequence length="738" mass="83265">MERQYSGHLHFICAVKGGVVTKVPNVSRGRPKLSFRDVADIYDGLSHKEDVIADRSCSGEIEERIGRTEPDASACNTNDGDDQRIDNLDDDGVFENFTLQQIKESCKMRKRKHSRGLDSPRRKIIKVEDWLSLEDNRTEQMVEDDSDFMETLSCLKSKLSKNPKKKKCPKNPIPTNTQEILLVVKTEEIQHNEEFPPSSEEIQNGQEFPPSSEEIQNGQEFPPSSEEIQNGLEFPPSGEEIQSGQEFQSSSEEFASSIGDSTALVEVKSEVPETDYFGGLDDYSVIEGHGVEITYEWNLENELNYERHRHFDLIPLRMVMPSCMDIVISNSQLENDQSPNFPAIEFESEKCIIHPDLLYSSSQVISLVEDQNSDIYDNQPDDDIDTQVSLPEVVTHEDLECLSQECKDEDTFLADSSKDEFTTSSVDQVKPNSSIAHNSDLDGCLVSHSDDPPQLEEKQSFASILLDEKRHVNEAPDELASWDDSTGSSKLHRPERLLSTRKAISPSSQQRLCKAMDSIDLHHKSNLKCKGKLNFAEHIDKNIGTTAGGPDGITRTRSTNNNPTKISVIPRTFKRVSHPRGVSKIPHSYRAATRLGCSSVQSCSKNAIAFTQQQMHDTECITMKLTKELNSLKDIMNDMLRSEFCLNTSLRHKVNEARMAVKYATRAEEAAERCVAFMKRNCSRFYKIMKLSDDGPPSQDIVRKERKKIAFADEAGGSLCHVKFYEDDEVPMSESNRN</sequence>
<proteinExistence type="predicted"/>
<dbReference type="EMBL" id="JAYKXN010000005">
    <property type="protein sequence ID" value="KAK7286845.1"/>
    <property type="molecule type" value="Genomic_DNA"/>
</dbReference>
<protein>
    <submittedName>
        <fullName evidence="2">Uncharacterized protein</fullName>
    </submittedName>
</protein>